<feature type="transmembrane region" description="Helical" evidence="1">
    <location>
        <begin position="6"/>
        <end position="28"/>
    </location>
</feature>
<comment type="caution">
    <text evidence="2">The sequence shown here is derived from an EMBL/GenBank/DDBJ whole genome shotgun (WGS) entry which is preliminary data.</text>
</comment>
<gene>
    <name evidence="2" type="ORF">ACFSCX_01895</name>
</gene>
<dbReference type="EMBL" id="JBHUEM010000003">
    <property type="protein sequence ID" value="MFD1735307.1"/>
    <property type="molecule type" value="Genomic_DNA"/>
</dbReference>
<evidence type="ECO:0000313" key="3">
    <source>
        <dbReference type="Proteomes" id="UP001597214"/>
    </source>
</evidence>
<reference evidence="3" key="1">
    <citation type="journal article" date="2019" name="Int. J. Syst. Evol. Microbiol.">
        <title>The Global Catalogue of Microorganisms (GCM) 10K type strain sequencing project: providing services to taxonomists for standard genome sequencing and annotation.</title>
        <authorList>
            <consortium name="The Broad Institute Genomics Platform"/>
            <consortium name="The Broad Institute Genome Sequencing Center for Infectious Disease"/>
            <person name="Wu L."/>
            <person name="Ma J."/>
        </authorList>
    </citation>
    <scope>NUCLEOTIDE SEQUENCE [LARGE SCALE GENOMIC DNA]</scope>
    <source>
        <strain evidence="3">CCUG 49339</strain>
    </source>
</reference>
<dbReference type="RefSeq" id="WP_377926409.1">
    <property type="nucleotide sequence ID" value="NZ_JBHUEM010000003.1"/>
</dbReference>
<keyword evidence="3" id="KW-1185">Reference proteome</keyword>
<name>A0ABW4LJM5_9BACI</name>
<keyword evidence="1" id="KW-0472">Membrane</keyword>
<sequence>MIFRLFLFLLGFGISVAGGISTIAYLNLLATGHGYIEYFLFISKRIECYLLPLGVFTIWGSIYLPGNKD</sequence>
<proteinExistence type="predicted"/>
<feature type="transmembrane region" description="Helical" evidence="1">
    <location>
        <begin position="48"/>
        <end position="66"/>
    </location>
</feature>
<evidence type="ECO:0000313" key="2">
    <source>
        <dbReference type="EMBL" id="MFD1735307.1"/>
    </source>
</evidence>
<dbReference type="Proteomes" id="UP001597214">
    <property type="component" value="Unassembled WGS sequence"/>
</dbReference>
<organism evidence="2 3">
    <name type="scientific">Bacillus salitolerans</name>
    <dbReference type="NCBI Taxonomy" id="1437434"/>
    <lineage>
        <taxon>Bacteria</taxon>
        <taxon>Bacillati</taxon>
        <taxon>Bacillota</taxon>
        <taxon>Bacilli</taxon>
        <taxon>Bacillales</taxon>
        <taxon>Bacillaceae</taxon>
        <taxon>Bacillus</taxon>
    </lineage>
</organism>
<keyword evidence="1" id="KW-1133">Transmembrane helix</keyword>
<accession>A0ABW4LJM5</accession>
<protein>
    <submittedName>
        <fullName evidence="2">Uncharacterized protein</fullName>
    </submittedName>
</protein>
<keyword evidence="1" id="KW-0812">Transmembrane</keyword>
<dbReference type="Pfam" id="PF26135">
    <property type="entry name" value="YuzI"/>
    <property type="match status" value="1"/>
</dbReference>
<dbReference type="InterPro" id="IPR058887">
    <property type="entry name" value="YuzI-like"/>
</dbReference>
<evidence type="ECO:0000256" key="1">
    <source>
        <dbReference type="SAM" id="Phobius"/>
    </source>
</evidence>